<sequence>MMQNSPNRFRSSSDFGFRVGETIHLAAKLPADQINVISANLNFCLIGLAYLQIDGEIGTRQYELYAFTPSLGGLGLNLFNDIDPLSAFKIAL</sequence>
<dbReference type="AlphaFoldDB" id="E9FZY5"/>
<evidence type="ECO:0000313" key="1">
    <source>
        <dbReference type="EMBL" id="EFX87176.1"/>
    </source>
</evidence>
<gene>
    <name evidence="1" type="ORF">DAPPUDRAFT_236096</name>
</gene>
<accession>E9FZY5</accession>
<organism evidence="1 2">
    <name type="scientific">Daphnia pulex</name>
    <name type="common">Water flea</name>
    <dbReference type="NCBI Taxonomy" id="6669"/>
    <lineage>
        <taxon>Eukaryota</taxon>
        <taxon>Metazoa</taxon>
        <taxon>Ecdysozoa</taxon>
        <taxon>Arthropoda</taxon>
        <taxon>Crustacea</taxon>
        <taxon>Branchiopoda</taxon>
        <taxon>Diplostraca</taxon>
        <taxon>Cladocera</taxon>
        <taxon>Anomopoda</taxon>
        <taxon>Daphniidae</taxon>
        <taxon>Daphnia</taxon>
    </lineage>
</organism>
<evidence type="ECO:0000313" key="2">
    <source>
        <dbReference type="Proteomes" id="UP000000305"/>
    </source>
</evidence>
<dbReference type="KEGG" id="dpx:DAPPUDRAFT_236096"/>
<proteinExistence type="predicted"/>
<dbReference type="Proteomes" id="UP000000305">
    <property type="component" value="Unassembled WGS sequence"/>
</dbReference>
<dbReference type="InParanoid" id="E9FZY5"/>
<keyword evidence="2" id="KW-1185">Reference proteome</keyword>
<protein>
    <submittedName>
        <fullName evidence="1">Uncharacterized protein</fullName>
    </submittedName>
</protein>
<dbReference type="HOGENOM" id="CLU_2415535_0_0_1"/>
<name>E9FZY5_DAPPU</name>
<reference evidence="1 2" key="1">
    <citation type="journal article" date="2011" name="Science">
        <title>The ecoresponsive genome of Daphnia pulex.</title>
        <authorList>
            <person name="Colbourne J.K."/>
            <person name="Pfrender M.E."/>
            <person name="Gilbert D."/>
            <person name="Thomas W.K."/>
            <person name="Tucker A."/>
            <person name="Oakley T.H."/>
            <person name="Tokishita S."/>
            <person name="Aerts A."/>
            <person name="Arnold G.J."/>
            <person name="Basu M.K."/>
            <person name="Bauer D.J."/>
            <person name="Caceres C.E."/>
            <person name="Carmel L."/>
            <person name="Casola C."/>
            <person name="Choi J.H."/>
            <person name="Detter J.C."/>
            <person name="Dong Q."/>
            <person name="Dusheyko S."/>
            <person name="Eads B.D."/>
            <person name="Frohlich T."/>
            <person name="Geiler-Samerotte K.A."/>
            <person name="Gerlach D."/>
            <person name="Hatcher P."/>
            <person name="Jogdeo S."/>
            <person name="Krijgsveld J."/>
            <person name="Kriventseva E.V."/>
            <person name="Kultz D."/>
            <person name="Laforsch C."/>
            <person name="Lindquist E."/>
            <person name="Lopez J."/>
            <person name="Manak J.R."/>
            <person name="Muller J."/>
            <person name="Pangilinan J."/>
            <person name="Patwardhan R.P."/>
            <person name="Pitluck S."/>
            <person name="Pritham E.J."/>
            <person name="Rechtsteiner A."/>
            <person name="Rho M."/>
            <person name="Rogozin I.B."/>
            <person name="Sakarya O."/>
            <person name="Salamov A."/>
            <person name="Schaack S."/>
            <person name="Shapiro H."/>
            <person name="Shiga Y."/>
            <person name="Skalitzky C."/>
            <person name="Smith Z."/>
            <person name="Souvorov A."/>
            <person name="Sung W."/>
            <person name="Tang Z."/>
            <person name="Tsuchiya D."/>
            <person name="Tu H."/>
            <person name="Vos H."/>
            <person name="Wang M."/>
            <person name="Wolf Y.I."/>
            <person name="Yamagata H."/>
            <person name="Yamada T."/>
            <person name="Ye Y."/>
            <person name="Shaw J.R."/>
            <person name="Andrews J."/>
            <person name="Crease T.J."/>
            <person name="Tang H."/>
            <person name="Lucas S.M."/>
            <person name="Robertson H.M."/>
            <person name="Bork P."/>
            <person name="Koonin E.V."/>
            <person name="Zdobnov E.M."/>
            <person name="Grigoriev I.V."/>
            <person name="Lynch M."/>
            <person name="Boore J.L."/>
        </authorList>
    </citation>
    <scope>NUCLEOTIDE SEQUENCE [LARGE SCALE GENOMIC DNA]</scope>
</reference>
<dbReference type="EMBL" id="GL732528">
    <property type="protein sequence ID" value="EFX87176.1"/>
    <property type="molecule type" value="Genomic_DNA"/>
</dbReference>